<gene>
    <name evidence="1" type="ORF">LX32DRAFT_164937</name>
</gene>
<organism evidence="1 2">
    <name type="scientific">Colletotrichum zoysiae</name>
    <dbReference type="NCBI Taxonomy" id="1216348"/>
    <lineage>
        <taxon>Eukaryota</taxon>
        <taxon>Fungi</taxon>
        <taxon>Dikarya</taxon>
        <taxon>Ascomycota</taxon>
        <taxon>Pezizomycotina</taxon>
        <taxon>Sordariomycetes</taxon>
        <taxon>Hypocreomycetidae</taxon>
        <taxon>Glomerellales</taxon>
        <taxon>Glomerellaceae</taxon>
        <taxon>Colletotrichum</taxon>
        <taxon>Colletotrichum graminicola species complex</taxon>
    </lineage>
</organism>
<protein>
    <submittedName>
        <fullName evidence="1">Uncharacterized protein</fullName>
    </submittedName>
</protein>
<accession>A0AAD9H6G5</accession>
<evidence type="ECO:0000313" key="2">
    <source>
        <dbReference type="Proteomes" id="UP001232148"/>
    </source>
</evidence>
<dbReference type="Proteomes" id="UP001232148">
    <property type="component" value="Unassembled WGS sequence"/>
</dbReference>
<dbReference type="AlphaFoldDB" id="A0AAD9H6G5"/>
<reference evidence="1" key="1">
    <citation type="submission" date="2021-06" db="EMBL/GenBank/DDBJ databases">
        <title>Comparative genomics, transcriptomics and evolutionary studies reveal genomic signatures of adaptation to plant cell wall in hemibiotrophic fungi.</title>
        <authorList>
            <consortium name="DOE Joint Genome Institute"/>
            <person name="Baroncelli R."/>
            <person name="Diaz J.F."/>
            <person name="Benocci T."/>
            <person name="Peng M."/>
            <person name="Battaglia E."/>
            <person name="Haridas S."/>
            <person name="Andreopoulos W."/>
            <person name="Labutti K."/>
            <person name="Pangilinan J."/>
            <person name="Floch G.L."/>
            <person name="Makela M.R."/>
            <person name="Henrissat B."/>
            <person name="Grigoriev I.V."/>
            <person name="Crouch J.A."/>
            <person name="De Vries R.P."/>
            <person name="Sukno S.A."/>
            <person name="Thon M.R."/>
        </authorList>
    </citation>
    <scope>NUCLEOTIDE SEQUENCE</scope>
    <source>
        <strain evidence="1">MAFF235873</strain>
    </source>
</reference>
<comment type="caution">
    <text evidence="1">The sequence shown here is derived from an EMBL/GenBank/DDBJ whole genome shotgun (WGS) entry which is preliminary data.</text>
</comment>
<sequence>MTRSRHLHFPAITCFLTQTASEQVNVLPSYSLATLSLSSGASVNAALTGFQAEANVFQLFEMPELVDMKSETPCLYLNTYTRGEGFLPFGRLPSEERPSPDYLQGA</sequence>
<evidence type="ECO:0000313" key="1">
    <source>
        <dbReference type="EMBL" id="KAK2023073.1"/>
    </source>
</evidence>
<dbReference type="EMBL" id="MU843014">
    <property type="protein sequence ID" value="KAK2023073.1"/>
    <property type="molecule type" value="Genomic_DNA"/>
</dbReference>
<name>A0AAD9H6G5_9PEZI</name>
<keyword evidence="2" id="KW-1185">Reference proteome</keyword>
<proteinExistence type="predicted"/>